<evidence type="ECO:0000256" key="8">
    <source>
        <dbReference type="PIRSR" id="PIRSR001434-2"/>
    </source>
</evidence>
<dbReference type="InterPro" id="IPR015424">
    <property type="entry name" value="PyrdxlP-dep_Trfase"/>
</dbReference>
<evidence type="ECO:0000256" key="3">
    <source>
        <dbReference type="ARBA" id="ARBA00009077"/>
    </source>
</evidence>
<dbReference type="PANTHER" id="PTHR11808">
    <property type="entry name" value="TRANS-SULFURATION ENZYME FAMILY MEMBER"/>
    <property type="match status" value="1"/>
</dbReference>
<sequence>MTRGTEQSLATRCIHAGQKADVVTGAVTVPISLASTFAQKSPGVHTGYEYSRSGNPTRKAFEDCIADLENGKYGFAFASGSAATSTILHLLQPGDHVVTVDDVYGGMPILVAAPSLTMCLTSRAGTNRFFNRVAKPCMELKFDFVDLSKPGSLQKAIVPPKTKMLWLETPTNPTLKIIDIAEAAEVAHRNGLIVVVDNTFMSPYLQSPLDLGADIVVHSVSKYINGHSDVVMGVAVTSNESIAERLSFFNNGSVNCEVGLPVIDRQFHIAIGGIPAPFDCYMAMRGAKTLAVRMDRHSQNAMIVAQFLESHEKIDRVVYPGLASHPQHDIALKQMRGFGGMITCYLKGGLAESRTFLENLHLFKCAESLGAVECLAEHPAIMTHASVPPEQRAVLGISDTMVRLSIGIEAVEDILADLRSALDAIP</sequence>
<organism evidence="10 11">
    <name type="scientific">Plasmodiophora brassicae</name>
    <name type="common">Clubroot disease agent</name>
    <dbReference type="NCBI Taxonomy" id="37360"/>
    <lineage>
        <taxon>Eukaryota</taxon>
        <taxon>Sar</taxon>
        <taxon>Rhizaria</taxon>
        <taxon>Endomyxa</taxon>
        <taxon>Phytomyxea</taxon>
        <taxon>Plasmodiophorida</taxon>
        <taxon>Plasmodiophoridae</taxon>
        <taxon>Plasmodiophora</taxon>
    </lineage>
</organism>
<protein>
    <recommendedName>
        <fullName evidence="4">cystathionine gamma-lyase</fullName>
        <ecNumber evidence="4">4.4.1.1</ecNumber>
    </recommendedName>
    <alternativeName>
        <fullName evidence="7">Gamma-cystathionase</fullName>
    </alternativeName>
</protein>
<dbReference type="OrthoDB" id="3512640at2759"/>
<evidence type="ECO:0000256" key="9">
    <source>
        <dbReference type="RuleBase" id="RU362118"/>
    </source>
</evidence>
<evidence type="ECO:0000256" key="4">
    <source>
        <dbReference type="ARBA" id="ARBA00012085"/>
    </source>
</evidence>
<dbReference type="Gene3D" id="3.90.1150.10">
    <property type="entry name" value="Aspartate Aminotransferase, domain 1"/>
    <property type="match status" value="1"/>
</dbReference>
<dbReference type="STRING" id="37360.A0A0G4J1U0"/>
<accession>A0A0G4J1U0</accession>
<keyword evidence="11" id="KW-1185">Reference proteome</keyword>
<reference evidence="10 11" key="1">
    <citation type="submission" date="2015-02" db="EMBL/GenBank/DDBJ databases">
        <authorList>
            <person name="Chooi Y.-H."/>
        </authorList>
    </citation>
    <scope>NUCLEOTIDE SEQUENCE [LARGE SCALE GENOMIC DNA]</scope>
    <source>
        <strain evidence="10">E3</strain>
    </source>
</reference>
<evidence type="ECO:0000256" key="6">
    <source>
        <dbReference type="ARBA" id="ARBA00023192"/>
    </source>
</evidence>
<evidence type="ECO:0000256" key="2">
    <source>
        <dbReference type="ARBA" id="ARBA00005038"/>
    </source>
</evidence>
<dbReference type="GO" id="GO:0004123">
    <property type="term" value="F:cystathionine gamma-lyase activity"/>
    <property type="evidence" value="ECO:0007669"/>
    <property type="project" value="TreeGrafter"/>
</dbReference>
<dbReference type="GO" id="GO:0019346">
    <property type="term" value="P:transsulfuration"/>
    <property type="evidence" value="ECO:0007669"/>
    <property type="project" value="InterPro"/>
</dbReference>
<dbReference type="AlphaFoldDB" id="A0A0G4J1U0"/>
<evidence type="ECO:0000256" key="5">
    <source>
        <dbReference type="ARBA" id="ARBA00022898"/>
    </source>
</evidence>
<gene>
    <name evidence="10" type="ORF">PBRA_002141</name>
</gene>
<dbReference type="CDD" id="cd00614">
    <property type="entry name" value="CGS_like"/>
    <property type="match status" value="1"/>
</dbReference>
<dbReference type="GO" id="GO:0030170">
    <property type="term" value="F:pyridoxal phosphate binding"/>
    <property type="evidence" value="ECO:0007669"/>
    <property type="project" value="InterPro"/>
</dbReference>
<dbReference type="EC" id="4.4.1.1" evidence="4"/>
<dbReference type="GO" id="GO:0005737">
    <property type="term" value="C:cytoplasm"/>
    <property type="evidence" value="ECO:0007669"/>
    <property type="project" value="TreeGrafter"/>
</dbReference>
<proteinExistence type="inferred from homology"/>
<dbReference type="InterPro" id="IPR015422">
    <property type="entry name" value="PyrdxlP-dep_Trfase_small"/>
</dbReference>
<dbReference type="InterPro" id="IPR015421">
    <property type="entry name" value="PyrdxlP-dep_Trfase_major"/>
</dbReference>
<dbReference type="InterPro" id="IPR000277">
    <property type="entry name" value="Cys/Met-Metab_PyrdxlP-dep_enz"/>
</dbReference>
<dbReference type="Proteomes" id="UP000039324">
    <property type="component" value="Unassembled WGS sequence"/>
</dbReference>
<evidence type="ECO:0000313" key="10">
    <source>
        <dbReference type="EMBL" id="CEP01535.1"/>
    </source>
</evidence>
<evidence type="ECO:0000256" key="1">
    <source>
        <dbReference type="ARBA" id="ARBA00001933"/>
    </source>
</evidence>
<dbReference type="FunFam" id="3.90.1150.10:FF:000008">
    <property type="entry name" value="Cystathionine gamma-synthase"/>
    <property type="match status" value="1"/>
</dbReference>
<comment type="pathway">
    <text evidence="2">Amino-acid biosynthesis; L-cysteine biosynthesis; L-cysteine from L-homocysteine and L-serine: step 2/2.</text>
</comment>
<dbReference type="OMA" id="YKQDGVG"/>
<dbReference type="GO" id="GO:0019343">
    <property type="term" value="P:cysteine biosynthetic process via cystathionine"/>
    <property type="evidence" value="ECO:0007669"/>
    <property type="project" value="TreeGrafter"/>
</dbReference>
<evidence type="ECO:0000256" key="7">
    <source>
        <dbReference type="ARBA" id="ARBA00029853"/>
    </source>
</evidence>
<evidence type="ECO:0000313" key="11">
    <source>
        <dbReference type="Proteomes" id="UP000039324"/>
    </source>
</evidence>
<dbReference type="EMBL" id="CDSF01000112">
    <property type="protein sequence ID" value="CEP01535.1"/>
    <property type="molecule type" value="Genomic_DNA"/>
</dbReference>
<feature type="modified residue" description="N6-(pyridoxal phosphate)lysine" evidence="8">
    <location>
        <position position="222"/>
    </location>
</feature>
<keyword evidence="6" id="KW-0028">Amino-acid biosynthesis</keyword>
<dbReference type="PANTHER" id="PTHR11808:SF15">
    <property type="entry name" value="CYSTATHIONINE GAMMA-LYASE"/>
    <property type="match status" value="1"/>
</dbReference>
<dbReference type="Gene3D" id="3.40.640.10">
    <property type="entry name" value="Type I PLP-dependent aspartate aminotransferase-like (Major domain)"/>
    <property type="match status" value="1"/>
</dbReference>
<dbReference type="Pfam" id="PF01053">
    <property type="entry name" value="Cys_Met_Meta_PP"/>
    <property type="match status" value="1"/>
</dbReference>
<keyword evidence="6" id="KW-0198">Cysteine biosynthesis</keyword>
<dbReference type="PIRSF" id="PIRSF001434">
    <property type="entry name" value="CGS"/>
    <property type="match status" value="1"/>
</dbReference>
<dbReference type="FunFam" id="3.40.640.10:FF:000009">
    <property type="entry name" value="Cystathionine gamma-synthase homolog"/>
    <property type="match status" value="1"/>
</dbReference>
<dbReference type="SUPFAM" id="SSF53383">
    <property type="entry name" value="PLP-dependent transferases"/>
    <property type="match status" value="1"/>
</dbReference>
<name>A0A0G4J1U0_PLABS</name>
<comment type="similarity">
    <text evidence="3 9">Belongs to the trans-sulfuration enzymes family.</text>
</comment>
<comment type="cofactor">
    <cofactor evidence="1 9">
        <name>pyridoxal 5'-phosphate</name>
        <dbReference type="ChEBI" id="CHEBI:597326"/>
    </cofactor>
</comment>
<keyword evidence="5 8" id="KW-0663">Pyridoxal phosphate</keyword>